<dbReference type="AlphaFoldDB" id="A0A540VIC1"/>
<keyword evidence="2" id="KW-0472">Membrane</keyword>
<keyword evidence="4" id="KW-1185">Reference proteome</keyword>
<feature type="transmembrane region" description="Helical" evidence="2">
    <location>
        <begin position="9"/>
        <end position="33"/>
    </location>
</feature>
<evidence type="ECO:0000256" key="1">
    <source>
        <dbReference type="SAM" id="MobiDB-lite"/>
    </source>
</evidence>
<dbReference type="OrthoDB" id="166699at2"/>
<keyword evidence="2" id="KW-1133">Transmembrane helix</keyword>
<organism evidence="3 4">
    <name type="scientific">Litorilinea aerophila</name>
    <dbReference type="NCBI Taxonomy" id="1204385"/>
    <lineage>
        <taxon>Bacteria</taxon>
        <taxon>Bacillati</taxon>
        <taxon>Chloroflexota</taxon>
        <taxon>Caldilineae</taxon>
        <taxon>Caldilineales</taxon>
        <taxon>Caldilineaceae</taxon>
        <taxon>Litorilinea</taxon>
    </lineage>
</organism>
<evidence type="ECO:0000313" key="4">
    <source>
        <dbReference type="Proteomes" id="UP000317371"/>
    </source>
</evidence>
<name>A0A540VIC1_9CHLR</name>
<comment type="caution">
    <text evidence="3">The sequence shown here is derived from an EMBL/GenBank/DDBJ whole genome shotgun (WGS) entry which is preliminary data.</text>
</comment>
<dbReference type="InParanoid" id="A0A540VIC1"/>
<sequence length="119" mass="12977">MISATIRDIAIIIIAVESIVIGALIAVLVWQVWRLVRLLQTEIRPIIDDAQETIHTVRGTASFVSDNVVEPVIRTSGNVVRVRRTVQALFTDLRPLRRRGQASSTGAPSSPPASHSSNS</sequence>
<protein>
    <recommendedName>
        <fullName evidence="5">DUF948 domain-containing protein</fullName>
    </recommendedName>
</protein>
<dbReference type="Proteomes" id="UP000317371">
    <property type="component" value="Unassembled WGS sequence"/>
</dbReference>
<dbReference type="EMBL" id="VIGC01000008">
    <property type="protein sequence ID" value="TQE96431.1"/>
    <property type="molecule type" value="Genomic_DNA"/>
</dbReference>
<dbReference type="RefSeq" id="WP_141609576.1">
    <property type="nucleotide sequence ID" value="NZ_VIGC02000008.1"/>
</dbReference>
<feature type="compositionally biased region" description="Low complexity" evidence="1">
    <location>
        <begin position="102"/>
        <end position="119"/>
    </location>
</feature>
<gene>
    <name evidence="3" type="ORF">FKZ61_08050</name>
</gene>
<evidence type="ECO:0000256" key="2">
    <source>
        <dbReference type="SAM" id="Phobius"/>
    </source>
</evidence>
<accession>A0A540VIC1</accession>
<evidence type="ECO:0000313" key="3">
    <source>
        <dbReference type="EMBL" id="TQE96431.1"/>
    </source>
</evidence>
<evidence type="ECO:0008006" key="5">
    <source>
        <dbReference type="Google" id="ProtNLM"/>
    </source>
</evidence>
<reference evidence="3 4" key="1">
    <citation type="submission" date="2019-06" db="EMBL/GenBank/DDBJ databases">
        <title>Genome sequence of Litorilinea aerophila BAA-2444.</title>
        <authorList>
            <person name="Maclea K.S."/>
            <person name="Maurais E.G."/>
            <person name="Iannazzi L.C."/>
        </authorList>
    </citation>
    <scope>NUCLEOTIDE SEQUENCE [LARGE SCALE GENOMIC DNA]</scope>
    <source>
        <strain evidence="3 4">ATCC BAA-2444</strain>
    </source>
</reference>
<proteinExistence type="predicted"/>
<feature type="region of interest" description="Disordered" evidence="1">
    <location>
        <begin position="93"/>
        <end position="119"/>
    </location>
</feature>
<keyword evidence="2" id="KW-0812">Transmembrane</keyword>